<protein>
    <recommendedName>
        <fullName evidence="1">ZP domain-containing protein</fullName>
    </recommendedName>
</protein>
<proteinExistence type="predicted"/>
<dbReference type="InterPro" id="IPR001507">
    <property type="entry name" value="ZP_dom"/>
</dbReference>
<dbReference type="AlphaFoldDB" id="A0AAE0R988"/>
<accession>A0AAE0R988</accession>
<keyword evidence="3" id="KW-1185">Reference proteome</keyword>
<dbReference type="EMBL" id="JAUCMX010000005">
    <property type="protein sequence ID" value="KAK3546445.1"/>
    <property type="molecule type" value="Genomic_DNA"/>
</dbReference>
<comment type="caution">
    <text evidence="2">The sequence shown here is derived from an EMBL/GenBank/DDBJ whole genome shotgun (WGS) entry which is preliminary data.</text>
</comment>
<dbReference type="PANTHER" id="PTHR47130">
    <property type="entry name" value="SI:DKEY-19B23.11-RELATED"/>
    <property type="match status" value="1"/>
</dbReference>
<evidence type="ECO:0000313" key="2">
    <source>
        <dbReference type="EMBL" id="KAK3546445.1"/>
    </source>
</evidence>
<evidence type="ECO:0000259" key="1">
    <source>
        <dbReference type="PROSITE" id="PS51034"/>
    </source>
</evidence>
<feature type="domain" description="ZP" evidence="1">
    <location>
        <begin position="130"/>
        <end position="188"/>
    </location>
</feature>
<dbReference type="Proteomes" id="UP001274896">
    <property type="component" value="Unassembled WGS sequence"/>
</dbReference>
<evidence type="ECO:0000313" key="3">
    <source>
        <dbReference type="Proteomes" id="UP001274896"/>
    </source>
</evidence>
<sequence length="188" mass="20450">MSQYAQSLSVEVFYIGMTRFGLILNTVASYSCAHHMCLLHQLFSATILPTLLLPRLCISISFVTCFFCSVSLPALPDILACSCTEKGVMVVLHCGSKYVQWELYVGDCRLDLELLQLGGYRLNGGDDGGGCFPEGRIVIVTDMTHTIPPTKPNSTSLLDASCKPTARDSSRALFNFSLDSCGTTMTVN</sequence>
<feature type="non-terminal residue" evidence="2">
    <location>
        <position position="1"/>
    </location>
</feature>
<dbReference type="Pfam" id="PF23344">
    <property type="entry name" value="ZP-N"/>
    <property type="match status" value="1"/>
</dbReference>
<dbReference type="PANTHER" id="PTHR47130:SF1">
    <property type="entry name" value="ZP DOMAIN-CONTAINING PROTEIN"/>
    <property type="match status" value="1"/>
</dbReference>
<organism evidence="2 3">
    <name type="scientific">Hemibagrus guttatus</name>
    <dbReference type="NCBI Taxonomy" id="175788"/>
    <lineage>
        <taxon>Eukaryota</taxon>
        <taxon>Metazoa</taxon>
        <taxon>Chordata</taxon>
        <taxon>Craniata</taxon>
        <taxon>Vertebrata</taxon>
        <taxon>Euteleostomi</taxon>
        <taxon>Actinopterygii</taxon>
        <taxon>Neopterygii</taxon>
        <taxon>Teleostei</taxon>
        <taxon>Ostariophysi</taxon>
        <taxon>Siluriformes</taxon>
        <taxon>Bagridae</taxon>
        <taxon>Hemibagrus</taxon>
    </lineage>
</organism>
<gene>
    <name evidence="2" type="ORF">QTP70_026400</name>
</gene>
<name>A0AAE0R988_9TELE</name>
<dbReference type="Gene3D" id="2.60.40.3210">
    <property type="entry name" value="Zona pellucida, ZP-N domain"/>
    <property type="match status" value="1"/>
</dbReference>
<reference evidence="2" key="1">
    <citation type="submission" date="2023-06" db="EMBL/GenBank/DDBJ databases">
        <title>Male Hemibagrus guttatus genome.</title>
        <authorList>
            <person name="Bian C."/>
        </authorList>
    </citation>
    <scope>NUCLEOTIDE SEQUENCE</scope>
    <source>
        <strain evidence="2">Male_cb2023</strain>
        <tissue evidence="2">Muscle</tissue>
    </source>
</reference>
<dbReference type="InterPro" id="IPR055356">
    <property type="entry name" value="ZP-N"/>
</dbReference>
<dbReference type="PROSITE" id="PS51034">
    <property type="entry name" value="ZP_2"/>
    <property type="match status" value="1"/>
</dbReference>